<evidence type="ECO:0000313" key="2">
    <source>
        <dbReference type="Proteomes" id="UP001280121"/>
    </source>
</evidence>
<dbReference type="Proteomes" id="UP001280121">
    <property type="component" value="Unassembled WGS sequence"/>
</dbReference>
<proteinExistence type="predicted"/>
<keyword evidence="2" id="KW-1185">Reference proteome</keyword>
<name>A0AAD9WL96_9ROSI</name>
<organism evidence="1 2">
    <name type="scientific">Dipteronia dyeriana</name>
    <dbReference type="NCBI Taxonomy" id="168575"/>
    <lineage>
        <taxon>Eukaryota</taxon>
        <taxon>Viridiplantae</taxon>
        <taxon>Streptophyta</taxon>
        <taxon>Embryophyta</taxon>
        <taxon>Tracheophyta</taxon>
        <taxon>Spermatophyta</taxon>
        <taxon>Magnoliopsida</taxon>
        <taxon>eudicotyledons</taxon>
        <taxon>Gunneridae</taxon>
        <taxon>Pentapetalae</taxon>
        <taxon>rosids</taxon>
        <taxon>malvids</taxon>
        <taxon>Sapindales</taxon>
        <taxon>Sapindaceae</taxon>
        <taxon>Hippocastanoideae</taxon>
        <taxon>Acereae</taxon>
        <taxon>Dipteronia</taxon>
    </lineage>
</organism>
<comment type="caution">
    <text evidence="1">The sequence shown here is derived from an EMBL/GenBank/DDBJ whole genome shotgun (WGS) entry which is preliminary data.</text>
</comment>
<accession>A0AAD9WL96</accession>
<gene>
    <name evidence="1" type="ORF">Ddye_029022</name>
</gene>
<reference evidence="1" key="1">
    <citation type="journal article" date="2023" name="Plant J.">
        <title>Genome sequences and population genomics provide insights into the demographic history, inbreeding, and mutation load of two 'living fossil' tree species of Dipteronia.</title>
        <authorList>
            <person name="Feng Y."/>
            <person name="Comes H.P."/>
            <person name="Chen J."/>
            <person name="Zhu S."/>
            <person name="Lu R."/>
            <person name="Zhang X."/>
            <person name="Li P."/>
            <person name="Qiu J."/>
            <person name="Olsen K.M."/>
            <person name="Qiu Y."/>
        </authorList>
    </citation>
    <scope>NUCLEOTIDE SEQUENCE</scope>
    <source>
        <strain evidence="1">KIB01</strain>
    </source>
</reference>
<protein>
    <submittedName>
        <fullName evidence="1">Uncharacterized protein</fullName>
    </submittedName>
</protein>
<sequence>MNNFWLGDVAKQEGGVHLMSCQQALRFQVTSFCCVRLKQQIVNSITTHVNASAFLIFTNQPVWTRSNSYDNSELAIGIDIESWVQSVSKSSRQLITGGSSKPLGHRSKNCPRGLVLNSVTLVLSA</sequence>
<dbReference type="EMBL" id="JANJYI010000009">
    <property type="protein sequence ID" value="KAK2634230.1"/>
    <property type="molecule type" value="Genomic_DNA"/>
</dbReference>
<evidence type="ECO:0000313" key="1">
    <source>
        <dbReference type="EMBL" id="KAK2634230.1"/>
    </source>
</evidence>
<dbReference type="AlphaFoldDB" id="A0AAD9WL96"/>